<dbReference type="AlphaFoldDB" id="A0A0A2VM28"/>
<dbReference type="eggNOG" id="ENOG502SNRY">
    <property type="taxonomic scope" value="Eukaryota"/>
</dbReference>
<evidence type="ECO:0000313" key="3">
    <source>
        <dbReference type="Proteomes" id="UP000030106"/>
    </source>
</evidence>
<dbReference type="CDD" id="cd04301">
    <property type="entry name" value="NAT_SF"/>
    <property type="match status" value="1"/>
</dbReference>
<dbReference type="EMBL" id="ANFO01000727">
    <property type="protein sequence ID" value="KGQ07155.1"/>
    <property type="molecule type" value="Genomic_DNA"/>
</dbReference>
<reference evidence="2 3" key="1">
    <citation type="submission" date="2012-10" db="EMBL/GenBank/DDBJ databases">
        <title>Genome sequencing and analysis of entomopathogenic fungi Beauveria bassiana D1-5.</title>
        <authorList>
            <person name="Li Q."/>
            <person name="Wang L."/>
            <person name="Zhang Z."/>
            <person name="Wang Q."/>
            <person name="Ren J."/>
            <person name="Wang M."/>
            <person name="Xu W."/>
            <person name="Wang J."/>
            <person name="Lu Y."/>
            <person name="Du Q."/>
            <person name="Sun Z."/>
        </authorList>
    </citation>
    <scope>NUCLEOTIDE SEQUENCE [LARGE SCALE GENOMIC DNA]</scope>
    <source>
        <strain evidence="2 3">D1-5</strain>
    </source>
</reference>
<dbReference type="Proteomes" id="UP000030106">
    <property type="component" value="Unassembled WGS sequence"/>
</dbReference>
<feature type="domain" description="N-acetyltransferase" evidence="1">
    <location>
        <begin position="53"/>
        <end position="205"/>
    </location>
</feature>
<gene>
    <name evidence="2" type="ORF">BBAD15_g7527</name>
</gene>
<evidence type="ECO:0000259" key="1">
    <source>
        <dbReference type="PROSITE" id="PS51186"/>
    </source>
</evidence>
<dbReference type="Pfam" id="PF00583">
    <property type="entry name" value="Acetyltransf_1"/>
    <property type="match status" value="1"/>
</dbReference>
<dbReference type="InterPro" id="IPR000182">
    <property type="entry name" value="GNAT_dom"/>
</dbReference>
<name>A0A0A2VM28_BEABA</name>
<proteinExistence type="predicted"/>
<comment type="caution">
    <text evidence="2">The sequence shown here is derived from an EMBL/GenBank/DDBJ whole genome shotgun (WGS) entry which is preliminary data.</text>
</comment>
<dbReference type="GO" id="GO:0016747">
    <property type="term" value="F:acyltransferase activity, transferring groups other than amino-acyl groups"/>
    <property type="evidence" value="ECO:0007669"/>
    <property type="project" value="InterPro"/>
</dbReference>
<dbReference type="HOGENOM" id="CLU_013985_6_1_1"/>
<sequence length="223" mass="24688">MSEPSYTYIRVSKTDALESSAQKYRHLRLQGLESSPESFSSTYETEAAFSNDDWIQRLSAPDRETFICVAKAAGEQDAPGIGDWVGQVTLRGPMSASEFSLPKEAGQGAINADNEERWQLLGLFLLPAHRGGGRGSRLCREALNHLQRCQPCPRSVHVRLMVKPDNQTIVQMYERLGFVHTGQCTLAEAMRAAGDGHLLPSDTSDPKYSNRSGIIMSSHLHRI</sequence>
<dbReference type="Gene3D" id="3.40.630.30">
    <property type="match status" value="1"/>
</dbReference>
<dbReference type="OrthoDB" id="41532at2759"/>
<organism evidence="2 3">
    <name type="scientific">Beauveria bassiana D1-5</name>
    <dbReference type="NCBI Taxonomy" id="1245745"/>
    <lineage>
        <taxon>Eukaryota</taxon>
        <taxon>Fungi</taxon>
        <taxon>Dikarya</taxon>
        <taxon>Ascomycota</taxon>
        <taxon>Pezizomycotina</taxon>
        <taxon>Sordariomycetes</taxon>
        <taxon>Hypocreomycetidae</taxon>
        <taxon>Hypocreales</taxon>
        <taxon>Cordycipitaceae</taxon>
        <taxon>Beauveria</taxon>
    </lineage>
</organism>
<dbReference type="SUPFAM" id="SSF55729">
    <property type="entry name" value="Acyl-CoA N-acyltransferases (Nat)"/>
    <property type="match status" value="1"/>
</dbReference>
<evidence type="ECO:0000313" key="2">
    <source>
        <dbReference type="EMBL" id="KGQ07155.1"/>
    </source>
</evidence>
<accession>A0A0A2VM28</accession>
<dbReference type="InterPro" id="IPR016181">
    <property type="entry name" value="Acyl_CoA_acyltransferase"/>
</dbReference>
<dbReference type="PROSITE" id="PS51186">
    <property type="entry name" value="GNAT"/>
    <property type="match status" value="1"/>
</dbReference>
<protein>
    <recommendedName>
        <fullName evidence="1">N-acetyltransferase domain-containing protein</fullName>
    </recommendedName>
</protein>